<keyword evidence="3" id="KW-1185">Reference proteome</keyword>
<dbReference type="Proteomes" id="UP001446871">
    <property type="component" value="Unassembled WGS sequence"/>
</dbReference>
<evidence type="ECO:0000259" key="1">
    <source>
        <dbReference type="Pfam" id="PF06985"/>
    </source>
</evidence>
<dbReference type="InterPro" id="IPR010730">
    <property type="entry name" value="HET"/>
</dbReference>
<gene>
    <name evidence="2" type="ORF">PG996_009190</name>
</gene>
<accession>A0ABR1UK15</accession>
<sequence length="593" mass="66626">MLSERVPMMHITQPHSCPKCETIVISEADITEGSGDIIISNTYSDLKNDDVASGVLPTLKILADTRSEEAFVQAARWLNECYTAHQFCEGLHDGFAPSRLLEVGKYQTSHVRLVERQDMTENVRWACLSYVWGGPQQVRTTKQTLHKHISEGIDMQTLPQTLVDAVRVCRRLDIPYLWIDALCIVQDDPEDLRRELDMMPQIYQQAYLTICASRAASVHDGFLGKQLYSYESIPPTKIKYKAKDGRTGHVLLVEDDEYYGRHLLGNPINSRAWTFQEALLSPEGRSMPALEEVARQYSRRAMTNSSDKLVALSAIAKTIAVGRGYTYLAGLFKENLPVHLCWMVDEGLPKPRPKQYRAPSWSWAAVDGTISFGGYWGPQQPESRDGITGALTGWTYESDDVEIIAAQVVPTSPGSEFFSIRSGVLELRGAMRKITYEINMADGTGQVEVDGRFMRCMADAWEEDWPSRDQIVDLTTARSAHNAAPRPDHDADIEIDDDKDSISSDSSIFFQPIEAYALLIMKSRRWDHGHESTSDGSTLTSLESFDRNGILLSQDGDHYKRIGSCRWSGLERHMFDCKAGDLPGWDAKTIVII</sequence>
<dbReference type="Pfam" id="PF06985">
    <property type="entry name" value="HET"/>
    <property type="match status" value="1"/>
</dbReference>
<dbReference type="PANTHER" id="PTHR33112:SF16">
    <property type="entry name" value="HETEROKARYON INCOMPATIBILITY DOMAIN-CONTAINING PROTEIN"/>
    <property type="match status" value="1"/>
</dbReference>
<evidence type="ECO:0000313" key="2">
    <source>
        <dbReference type="EMBL" id="KAK8059260.1"/>
    </source>
</evidence>
<reference evidence="2 3" key="1">
    <citation type="submission" date="2023-01" db="EMBL/GenBank/DDBJ databases">
        <title>Analysis of 21 Apiospora genomes using comparative genomics revels a genus with tremendous synthesis potential of carbohydrate active enzymes and secondary metabolites.</title>
        <authorList>
            <person name="Sorensen T."/>
        </authorList>
    </citation>
    <scope>NUCLEOTIDE SEQUENCE [LARGE SCALE GENOMIC DNA]</scope>
    <source>
        <strain evidence="2 3">CBS 83171</strain>
    </source>
</reference>
<feature type="domain" description="Heterokaryon incompatibility" evidence="1">
    <location>
        <begin position="125"/>
        <end position="277"/>
    </location>
</feature>
<comment type="caution">
    <text evidence="2">The sequence shown here is derived from an EMBL/GenBank/DDBJ whole genome shotgun (WGS) entry which is preliminary data.</text>
</comment>
<evidence type="ECO:0000313" key="3">
    <source>
        <dbReference type="Proteomes" id="UP001446871"/>
    </source>
</evidence>
<proteinExistence type="predicted"/>
<dbReference type="EMBL" id="JAQQWM010000006">
    <property type="protein sequence ID" value="KAK8059260.1"/>
    <property type="molecule type" value="Genomic_DNA"/>
</dbReference>
<name>A0ABR1UK15_9PEZI</name>
<organism evidence="2 3">
    <name type="scientific">Apiospora saccharicola</name>
    <dbReference type="NCBI Taxonomy" id="335842"/>
    <lineage>
        <taxon>Eukaryota</taxon>
        <taxon>Fungi</taxon>
        <taxon>Dikarya</taxon>
        <taxon>Ascomycota</taxon>
        <taxon>Pezizomycotina</taxon>
        <taxon>Sordariomycetes</taxon>
        <taxon>Xylariomycetidae</taxon>
        <taxon>Amphisphaeriales</taxon>
        <taxon>Apiosporaceae</taxon>
        <taxon>Apiospora</taxon>
    </lineage>
</organism>
<dbReference type="PANTHER" id="PTHR33112">
    <property type="entry name" value="DOMAIN PROTEIN, PUTATIVE-RELATED"/>
    <property type="match status" value="1"/>
</dbReference>
<protein>
    <recommendedName>
        <fullName evidence="1">Heterokaryon incompatibility domain-containing protein</fullName>
    </recommendedName>
</protein>